<feature type="domain" description="Histidine kinase" evidence="15">
    <location>
        <begin position="547"/>
        <end position="767"/>
    </location>
</feature>
<evidence type="ECO:0000256" key="10">
    <source>
        <dbReference type="ARBA" id="ARBA00022840"/>
    </source>
</evidence>
<dbReference type="Pfam" id="PF08447">
    <property type="entry name" value="PAS_3"/>
    <property type="match status" value="1"/>
</dbReference>
<keyword evidence="6 18" id="KW-0808">Transferase</keyword>
<dbReference type="STRING" id="1409788.NC99_30680"/>
<evidence type="ECO:0000259" key="17">
    <source>
        <dbReference type="PROSITE" id="PS50113"/>
    </source>
</evidence>
<dbReference type="PROSITE" id="PS50109">
    <property type="entry name" value="HIS_KIN"/>
    <property type="match status" value="1"/>
</dbReference>
<dbReference type="GO" id="GO:0000155">
    <property type="term" value="F:phosphorelay sensor kinase activity"/>
    <property type="evidence" value="ECO:0007669"/>
    <property type="project" value="InterPro"/>
</dbReference>
<dbReference type="SUPFAM" id="SSF55874">
    <property type="entry name" value="ATPase domain of HSP90 chaperone/DNA topoisomerase II/histidine kinase"/>
    <property type="match status" value="1"/>
</dbReference>
<evidence type="ECO:0000256" key="14">
    <source>
        <dbReference type="SAM" id="Phobius"/>
    </source>
</evidence>
<feature type="domain" description="PAS" evidence="16">
    <location>
        <begin position="158"/>
        <end position="228"/>
    </location>
</feature>
<dbReference type="SMART" id="SM00387">
    <property type="entry name" value="HATPase_c"/>
    <property type="match status" value="1"/>
</dbReference>
<evidence type="ECO:0000256" key="2">
    <source>
        <dbReference type="ARBA" id="ARBA00004651"/>
    </source>
</evidence>
<dbReference type="Proteomes" id="UP000036958">
    <property type="component" value="Unassembled WGS sequence"/>
</dbReference>
<comment type="catalytic activity">
    <reaction evidence="1">
        <text>ATP + protein L-histidine = ADP + protein N-phospho-L-histidine.</text>
        <dbReference type="EC" id="2.7.13.3"/>
    </reaction>
</comment>
<dbReference type="InterPro" id="IPR003594">
    <property type="entry name" value="HATPase_dom"/>
</dbReference>
<feature type="domain" description="PAS" evidence="16">
    <location>
        <begin position="404"/>
        <end position="474"/>
    </location>
</feature>
<dbReference type="InterPro" id="IPR013655">
    <property type="entry name" value="PAS_fold_3"/>
</dbReference>
<dbReference type="EMBL" id="LGIA01000171">
    <property type="protein sequence ID" value="KOH44075.1"/>
    <property type="molecule type" value="Genomic_DNA"/>
</dbReference>
<evidence type="ECO:0000256" key="4">
    <source>
        <dbReference type="ARBA" id="ARBA00022475"/>
    </source>
</evidence>
<dbReference type="GO" id="GO:0071555">
    <property type="term" value="P:cell wall organization"/>
    <property type="evidence" value="ECO:0007669"/>
    <property type="project" value="InterPro"/>
</dbReference>
<feature type="transmembrane region" description="Helical" evidence="14">
    <location>
        <begin position="123"/>
        <end position="142"/>
    </location>
</feature>
<gene>
    <name evidence="18" type="ORF">NC99_30680</name>
</gene>
<dbReference type="InterPro" id="IPR050736">
    <property type="entry name" value="Sensor_HK_Regulatory"/>
</dbReference>
<feature type="transmembrane region" description="Helical" evidence="14">
    <location>
        <begin position="89"/>
        <end position="111"/>
    </location>
</feature>
<evidence type="ECO:0000256" key="1">
    <source>
        <dbReference type="ARBA" id="ARBA00000085"/>
    </source>
</evidence>
<dbReference type="Gene3D" id="3.30.450.20">
    <property type="entry name" value="PAS domain"/>
    <property type="match status" value="3"/>
</dbReference>
<evidence type="ECO:0000256" key="9">
    <source>
        <dbReference type="ARBA" id="ARBA00022777"/>
    </source>
</evidence>
<dbReference type="SMART" id="SM00091">
    <property type="entry name" value="PAS"/>
    <property type="match status" value="3"/>
</dbReference>
<evidence type="ECO:0000313" key="19">
    <source>
        <dbReference type="Proteomes" id="UP000036958"/>
    </source>
</evidence>
<accession>A0A0L8V6G5</accession>
<organism evidence="18 19">
    <name type="scientific">Sunxiuqinia dokdonensis</name>
    <dbReference type="NCBI Taxonomy" id="1409788"/>
    <lineage>
        <taxon>Bacteria</taxon>
        <taxon>Pseudomonadati</taxon>
        <taxon>Bacteroidota</taxon>
        <taxon>Bacteroidia</taxon>
        <taxon>Marinilabiliales</taxon>
        <taxon>Prolixibacteraceae</taxon>
        <taxon>Sunxiuqinia</taxon>
    </lineage>
</organism>
<keyword evidence="4" id="KW-1003">Cell membrane</keyword>
<keyword evidence="8" id="KW-0547">Nucleotide-binding</keyword>
<feature type="domain" description="PAC" evidence="17">
    <location>
        <begin position="477"/>
        <end position="529"/>
    </location>
</feature>
<dbReference type="SUPFAM" id="SSF47384">
    <property type="entry name" value="Homodimeric domain of signal transducing histidine kinase"/>
    <property type="match status" value="1"/>
</dbReference>
<dbReference type="InterPro" id="IPR011620">
    <property type="entry name" value="Sig_transdc_His_kinase_LytS_TM"/>
</dbReference>
<dbReference type="Gene3D" id="1.10.287.130">
    <property type="match status" value="1"/>
</dbReference>
<keyword evidence="12" id="KW-0902">Two-component regulatory system</keyword>
<dbReference type="SMART" id="SM00086">
    <property type="entry name" value="PAC"/>
    <property type="match status" value="3"/>
</dbReference>
<dbReference type="InterPro" id="IPR000700">
    <property type="entry name" value="PAS-assoc_C"/>
</dbReference>
<dbReference type="SUPFAM" id="SSF55785">
    <property type="entry name" value="PYP-like sensor domain (PAS domain)"/>
    <property type="match status" value="3"/>
</dbReference>
<dbReference type="InterPro" id="IPR035965">
    <property type="entry name" value="PAS-like_dom_sf"/>
</dbReference>
<evidence type="ECO:0000256" key="8">
    <source>
        <dbReference type="ARBA" id="ARBA00022741"/>
    </source>
</evidence>
<keyword evidence="11 14" id="KW-1133">Transmembrane helix</keyword>
<evidence type="ECO:0000256" key="3">
    <source>
        <dbReference type="ARBA" id="ARBA00012438"/>
    </source>
</evidence>
<dbReference type="Pfam" id="PF07694">
    <property type="entry name" value="5TM-5TMR_LYT"/>
    <property type="match status" value="1"/>
</dbReference>
<sequence length="767" mass="85563">MFGLIAIAGMLVPVSVQSGIFYDGRSIVLLLSGLFGGGLAAAIAMILTGAFRVYLGGTGMFAGVLTIMLCPLVGVLARRLFQHKPGEISMFNLWIISLVAHLLMLLSQLAIPWPSALEIISEIWLPVLTVFPLATLIIAILMQTEERRLQALDSIRRSEKRYQTLSEKSPVGIFRTRPDGYTTYVNPRWSQITGLSFDDALGNGWLEAVHPDDKIKLLDGWNQATDRQEKSIAEYRFLKSNREVVWVFGEAVADVSETGEVLGYIGTITDITQRKLAEQALGESELNYRHLFENDSAVKLMTAPATGQIIQANLAASEFYGWTVDELKSMNINQIKIETPANGSAAPENSLDEQGNFYEEEQHQLANGKTRHVEVFTSKIRFQGQDCFHSIIHDVTGRRKAEEKLRLLGKALEQSPVSITISDREGLVEYVNPKFSEITGYRFDEVIGTNSDILNSREHANVLSRSIWDTITSGRDWIGEVENQRKNGERYWESLIISPIFDPAGQITNFISIKEDITERKQMIRDVIVAKEKAEEAEHLKSAFLANMSHEIRTPLNAILGFTTLLTTSKAITDETRESYMAIINKSAEGLLRIINDILDISKLETGQVKIYKQEFRINPVLESLYVQYQNKLTEAGKSGIELIQLPPPGDLEMVSDKDRLTQILSNLLDNACKFTESGTITFGVAQVLNGQVELMVSDTGIGIRKKDQSSIFERFRQVGQSSVRINSGNGLGLAIAKSLVELMDGQIEFESVLDEGTSFRIRFPLK</sequence>
<dbReference type="InterPro" id="IPR000014">
    <property type="entry name" value="PAS"/>
</dbReference>
<dbReference type="CDD" id="cd00130">
    <property type="entry name" value="PAS"/>
    <property type="match status" value="3"/>
</dbReference>
<evidence type="ECO:0000259" key="16">
    <source>
        <dbReference type="PROSITE" id="PS50112"/>
    </source>
</evidence>
<dbReference type="SMART" id="SM00388">
    <property type="entry name" value="HisKA"/>
    <property type="match status" value="1"/>
</dbReference>
<dbReference type="InterPro" id="IPR001610">
    <property type="entry name" value="PAC"/>
</dbReference>
<name>A0A0L8V6G5_9BACT</name>
<dbReference type="PRINTS" id="PR00344">
    <property type="entry name" value="BCTRLSENSOR"/>
</dbReference>
<dbReference type="FunFam" id="1.10.287.130:FF:000002">
    <property type="entry name" value="Two-component osmosensing histidine kinase"/>
    <property type="match status" value="1"/>
</dbReference>
<dbReference type="InterPro" id="IPR036890">
    <property type="entry name" value="HATPase_C_sf"/>
</dbReference>
<evidence type="ECO:0000256" key="13">
    <source>
        <dbReference type="ARBA" id="ARBA00023136"/>
    </source>
</evidence>
<dbReference type="Gene3D" id="3.30.565.10">
    <property type="entry name" value="Histidine kinase-like ATPase, C-terminal domain"/>
    <property type="match status" value="1"/>
</dbReference>
<proteinExistence type="predicted"/>
<evidence type="ECO:0000259" key="15">
    <source>
        <dbReference type="PROSITE" id="PS50109"/>
    </source>
</evidence>
<comment type="caution">
    <text evidence="18">The sequence shown here is derived from an EMBL/GenBank/DDBJ whole genome shotgun (WGS) entry which is preliminary data.</text>
</comment>
<evidence type="ECO:0000256" key="7">
    <source>
        <dbReference type="ARBA" id="ARBA00022692"/>
    </source>
</evidence>
<dbReference type="FunFam" id="3.30.565.10:FF:000006">
    <property type="entry name" value="Sensor histidine kinase WalK"/>
    <property type="match status" value="1"/>
</dbReference>
<dbReference type="InterPro" id="IPR004358">
    <property type="entry name" value="Sig_transdc_His_kin-like_C"/>
</dbReference>
<dbReference type="InterPro" id="IPR036097">
    <property type="entry name" value="HisK_dim/P_sf"/>
</dbReference>
<evidence type="ECO:0000256" key="5">
    <source>
        <dbReference type="ARBA" id="ARBA00022553"/>
    </source>
</evidence>
<dbReference type="Pfam" id="PF13426">
    <property type="entry name" value="PAS_9"/>
    <property type="match status" value="2"/>
</dbReference>
<comment type="subcellular location">
    <subcellularLocation>
        <location evidence="2">Cell membrane</location>
        <topology evidence="2">Multi-pass membrane protein</topology>
    </subcellularLocation>
</comment>
<evidence type="ECO:0000256" key="12">
    <source>
        <dbReference type="ARBA" id="ARBA00023012"/>
    </source>
</evidence>
<dbReference type="GO" id="GO:0005886">
    <property type="term" value="C:plasma membrane"/>
    <property type="evidence" value="ECO:0007669"/>
    <property type="project" value="UniProtKB-SubCell"/>
</dbReference>
<feature type="transmembrane region" description="Helical" evidence="14">
    <location>
        <begin position="27"/>
        <end position="47"/>
    </location>
</feature>
<dbReference type="InterPro" id="IPR003661">
    <property type="entry name" value="HisK_dim/P_dom"/>
</dbReference>
<dbReference type="AlphaFoldDB" id="A0A0L8V6G5"/>
<feature type="transmembrane region" description="Helical" evidence="14">
    <location>
        <begin position="53"/>
        <end position="77"/>
    </location>
</feature>
<keyword evidence="13 14" id="KW-0472">Membrane</keyword>
<dbReference type="GO" id="GO:0005524">
    <property type="term" value="F:ATP binding"/>
    <property type="evidence" value="ECO:0007669"/>
    <property type="project" value="UniProtKB-KW"/>
</dbReference>
<dbReference type="InterPro" id="IPR005467">
    <property type="entry name" value="His_kinase_dom"/>
</dbReference>
<keyword evidence="10" id="KW-0067">ATP-binding</keyword>
<dbReference type="NCBIfam" id="TIGR00229">
    <property type="entry name" value="sensory_box"/>
    <property type="match status" value="3"/>
</dbReference>
<protein>
    <recommendedName>
        <fullName evidence="3">histidine kinase</fullName>
        <ecNumber evidence="3">2.7.13.3</ecNumber>
    </recommendedName>
</protein>
<dbReference type="PROSITE" id="PS50112">
    <property type="entry name" value="PAS"/>
    <property type="match status" value="2"/>
</dbReference>
<reference evidence="19" key="1">
    <citation type="submission" date="2015-07" db="EMBL/GenBank/DDBJ databases">
        <title>Genome sequencing of Sunxiuqinia dokdonensis strain SK.</title>
        <authorList>
            <person name="Ahn S."/>
            <person name="Kim B.-C."/>
        </authorList>
    </citation>
    <scope>NUCLEOTIDE SEQUENCE [LARGE SCALE GENOMIC DNA]</scope>
    <source>
        <strain evidence="19">SK</strain>
    </source>
</reference>
<keyword evidence="19" id="KW-1185">Reference proteome</keyword>
<dbReference type="PANTHER" id="PTHR43711:SF26">
    <property type="entry name" value="SENSOR HISTIDINE KINASE RCSC"/>
    <property type="match status" value="1"/>
</dbReference>
<evidence type="ECO:0000256" key="11">
    <source>
        <dbReference type="ARBA" id="ARBA00022989"/>
    </source>
</evidence>
<dbReference type="PROSITE" id="PS50113">
    <property type="entry name" value="PAC"/>
    <property type="match status" value="2"/>
</dbReference>
<dbReference type="PANTHER" id="PTHR43711">
    <property type="entry name" value="TWO-COMPONENT HISTIDINE KINASE"/>
    <property type="match status" value="1"/>
</dbReference>
<dbReference type="Pfam" id="PF00512">
    <property type="entry name" value="HisKA"/>
    <property type="match status" value="1"/>
</dbReference>
<keyword evidence="7 14" id="KW-0812">Transmembrane</keyword>
<evidence type="ECO:0000256" key="6">
    <source>
        <dbReference type="ARBA" id="ARBA00022679"/>
    </source>
</evidence>
<dbReference type="CDD" id="cd00082">
    <property type="entry name" value="HisKA"/>
    <property type="match status" value="1"/>
</dbReference>
<feature type="domain" description="PAC" evidence="17">
    <location>
        <begin position="231"/>
        <end position="283"/>
    </location>
</feature>
<dbReference type="EC" id="2.7.13.3" evidence="3"/>
<dbReference type="Pfam" id="PF02518">
    <property type="entry name" value="HATPase_c"/>
    <property type="match status" value="1"/>
</dbReference>
<keyword evidence="9 18" id="KW-0418">Kinase</keyword>
<evidence type="ECO:0000313" key="18">
    <source>
        <dbReference type="EMBL" id="KOH44075.1"/>
    </source>
</evidence>
<keyword evidence="5" id="KW-0597">Phosphoprotein</keyword>